<dbReference type="InterPro" id="IPR000210">
    <property type="entry name" value="BTB/POZ_dom"/>
</dbReference>
<feature type="domain" description="BTB" evidence="1">
    <location>
        <begin position="15"/>
        <end position="84"/>
    </location>
</feature>
<dbReference type="Gene3D" id="3.30.710.10">
    <property type="entry name" value="Potassium Channel Kv1.1, Chain A"/>
    <property type="match status" value="1"/>
</dbReference>
<dbReference type="PANTHER" id="PTHR47843:SF5">
    <property type="entry name" value="BTB_POZ DOMAIN PROTEIN"/>
    <property type="match status" value="1"/>
</dbReference>
<dbReference type="OrthoDB" id="6359816at2759"/>
<dbReference type="HOGENOM" id="CLU_1180071_0_0_1"/>
<evidence type="ECO:0000313" key="3">
    <source>
        <dbReference type="Proteomes" id="UP000013521"/>
    </source>
</evidence>
<name>R1E7E8_BOTPV</name>
<dbReference type="STRING" id="1287680.R1E7E8"/>
<dbReference type="InterPro" id="IPR011333">
    <property type="entry name" value="SKP1/BTB/POZ_sf"/>
</dbReference>
<dbReference type="KEGG" id="npa:UCRNP2_9969"/>
<dbReference type="OMA" id="WTHFEYL"/>
<dbReference type="Pfam" id="PF00651">
    <property type="entry name" value="BTB"/>
    <property type="match status" value="1"/>
</dbReference>
<dbReference type="Proteomes" id="UP000013521">
    <property type="component" value="Unassembled WGS sequence"/>
</dbReference>
<dbReference type="SUPFAM" id="SSF54695">
    <property type="entry name" value="POZ domain"/>
    <property type="match status" value="1"/>
</dbReference>
<gene>
    <name evidence="2" type="ORF">UCRNP2_9969</name>
</gene>
<dbReference type="PROSITE" id="PS50097">
    <property type="entry name" value="BTB"/>
    <property type="match status" value="1"/>
</dbReference>
<dbReference type="PANTHER" id="PTHR47843">
    <property type="entry name" value="BTB DOMAIN-CONTAINING PROTEIN-RELATED"/>
    <property type="match status" value="1"/>
</dbReference>
<dbReference type="AlphaFoldDB" id="R1E7E8"/>
<evidence type="ECO:0000259" key="1">
    <source>
        <dbReference type="PROSITE" id="PS50097"/>
    </source>
</evidence>
<proteinExistence type="predicted"/>
<accession>R1E7E8</accession>
<reference evidence="3" key="1">
    <citation type="journal article" date="2013" name="Genome Announc.">
        <title>Draft genome sequence of Neofusicoccum parvum isolate UCR-NP2, a fungal vascular pathogen associated with grapevine cankers.</title>
        <authorList>
            <person name="Blanco-Ulate B."/>
            <person name="Rolshausen P."/>
            <person name="Cantu D."/>
        </authorList>
    </citation>
    <scope>NUCLEOTIDE SEQUENCE [LARGE SCALE GENOMIC DNA]</scope>
    <source>
        <strain evidence="3">UCR-NP2</strain>
    </source>
</reference>
<organism evidence="2 3">
    <name type="scientific">Botryosphaeria parva (strain UCR-NP2)</name>
    <name type="common">Grapevine canker fungus</name>
    <name type="synonym">Neofusicoccum parvum</name>
    <dbReference type="NCBI Taxonomy" id="1287680"/>
    <lineage>
        <taxon>Eukaryota</taxon>
        <taxon>Fungi</taxon>
        <taxon>Dikarya</taxon>
        <taxon>Ascomycota</taxon>
        <taxon>Pezizomycotina</taxon>
        <taxon>Dothideomycetes</taxon>
        <taxon>Dothideomycetes incertae sedis</taxon>
        <taxon>Botryosphaeriales</taxon>
        <taxon>Botryosphaeriaceae</taxon>
        <taxon>Neofusicoccum</taxon>
    </lineage>
</organism>
<dbReference type="CDD" id="cd18186">
    <property type="entry name" value="BTB_POZ_ZBTB_KLHL-like"/>
    <property type="match status" value="1"/>
</dbReference>
<protein>
    <submittedName>
        <fullName evidence="2">Putative btb poz domain-containing protein</fullName>
    </submittedName>
</protein>
<sequence>MREQLIYLFNSELYSDIEVVFVDGERFKCHKLVLSQSRVLANTFNPMHNFKEAVDGVIKLTNDEPEPAKAMVQYLYTGSYSVCDDAPKSKDLLWHVSMYTMGEIYALPGLQELAMDRFCQVTIGGPSPVLNAHELTPAIREIYGSTPDSSRGMRKLAVLAVKKSGIDVLLMDEGFKEMVGEVGPFGKDLLLSLHPPPQDHTKAYTCRHCQYSGDRVVGRNIKIAPCPRCGLYDFI</sequence>
<evidence type="ECO:0000313" key="2">
    <source>
        <dbReference type="EMBL" id="EOD43347.1"/>
    </source>
</evidence>
<dbReference type="EMBL" id="KB916847">
    <property type="protein sequence ID" value="EOD43347.1"/>
    <property type="molecule type" value="Genomic_DNA"/>
</dbReference>